<dbReference type="EMBL" id="CACRZD030000009">
    <property type="protein sequence ID" value="CAA6664663.1"/>
    <property type="molecule type" value="Genomic_DNA"/>
</dbReference>
<dbReference type="Pfam" id="PF12937">
    <property type="entry name" value="F-box-like"/>
    <property type="match status" value="1"/>
</dbReference>
<dbReference type="FunFam" id="3.80.10.10:FF:000357">
    <property type="entry name" value="F-box/LRR-repeat protein 15"/>
    <property type="match status" value="1"/>
</dbReference>
<name>A0A7I8J3S8_SPIIN</name>
<reference evidence="2 3" key="1">
    <citation type="submission" date="2019-12" db="EMBL/GenBank/DDBJ databases">
        <authorList>
            <person name="Scholz U."/>
            <person name="Mascher M."/>
            <person name="Fiebig A."/>
        </authorList>
    </citation>
    <scope>NUCLEOTIDE SEQUENCE</scope>
</reference>
<dbReference type="Gene3D" id="3.80.10.10">
    <property type="entry name" value="Ribonuclease Inhibitor"/>
    <property type="match status" value="5"/>
</dbReference>
<dbReference type="SUPFAM" id="SSF52058">
    <property type="entry name" value="L domain-like"/>
    <property type="match status" value="1"/>
</dbReference>
<dbReference type="InterPro" id="IPR036047">
    <property type="entry name" value="F-box-like_dom_sf"/>
</dbReference>
<evidence type="ECO:0000313" key="2">
    <source>
        <dbReference type="EMBL" id="CAA2625282.1"/>
    </source>
</evidence>
<keyword evidence="3" id="KW-1185">Reference proteome</keyword>
<organism evidence="2">
    <name type="scientific">Spirodela intermedia</name>
    <name type="common">Intermediate duckweed</name>
    <dbReference type="NCBI Taxonomy" id="51605"/>
    <lineage>
        <taxon>Eukaryota</taxon>
        <taxon>Viridiplantae</taxon>
        <taxon>Streptophyta</taxon>
        <taxon>Embryophyta</taxon>
        <taxon>Tracheophyta</taxon>
        <taxon>Spermatophyta</taxon>
        <taxon>Magnoliopsida</taxon>
        <taxon>Liliopsida</taxon>
        <taxon>Araceae</taxon>
        <taxon>Lemnoideae</taxon>
        <taxon>Spirodela</taxon>
    </lineage>
</organism>
<evidence type="ECO:0000259" key="1">
    <source>
        <dbReference type="SMART" id="SM00256"/>
    </source>
</evidence>
<dbReference type="PANTHER" id="PTHR34709">
    <property type="entry name" value="OS10G0396666 PROTEIN"/>
    <property type="match status" value="1"/>
</dbReference>
<dbReference type="InterPro" id="IPR001810">
    <property type="entry name" value="F-box_dom"/>
</dbReference>
<dbReference type="InterPro" id="IPR055312">
    <property type="entry name" value="FBL15-like"/>
</dbReference>
<sequence>MMSEIGLTYVSTGIKLQKFKFKCKSELDRPQRYNPGSNSEQSFFSRILILVMLVVSPPQCALWNSKRLVFLFPIKGRRVEEHHYFPASSSAANSSNQYSYMDDNIPEDSLVLSENLMLLGYSSISSEDNGRKPNISNEDEAIVDVGEAPNHEDIEHRMDLTDDLLHMVFSFLGHKDLCKAGATCKQWHIASALEDFWKCLNFEELNISPENFSAICRRYPNAIQVNVLGVHHVDVLVLEAMTSLRLSSSLWLYGQLPDGFFHALTDCPALKTLHISDAYFGSGIQELMIHHDNLHDLQIVKCRVLRISMPLLQTLSLKRSSMAHVLLISPQLHLLDISSCHKLSDAGIRSAATSCPLLTSLDMSFCGCVSDETLREIAFACPNLQYLDASFCPNISLESVRLPMLTDLKLHNCEGITSVSVAAISHCYMLESLQLDCCALLTSVSLDLPHLQSISLIHCRKFVELNLRSPLLSSITVSNCPVLHRINIMSTVLQKLALQKQESLATLSLQCRNLQEVDLTDCESLNNSICEVFSDGGGCPMLRSLILENCESLTLVRFNSSSLASLSLVGCRTVTLLELSCPNLQRVNLAGCDHLESASFCPVGLWSLNLGICPKLTILKIEAPHMRGLELKGCGVLQLRDESLSTTAASCSLIETLILSSCTSIESAALSSLHRLGRLTVLDLSYTFLTNLQPVFETCSQLETLKLIACKCLTDSSLDAVYKENALPVLRELDLSYSTAGKSAIEKILATCTNLVNVNLNGCVNMHDLVWDSNGGALKLLSTRASWLTPACSNGECEQPGHLIESLNCVGCRNIKRVLIPPSSCCFHLSHLNVRMAANLKEVYVACPKLDYLNLSDCSSLEILMLDCPRLSILYLTACAMLTEEAVEAAIANCEMLETLHVNNCPKIYPVYLRNLRRACPSLKRIYGVSWF</sequence>
<proteinExistence type="predicted"/>
<dbReference type="InterPro" id="IPR055411">
    <property type="entry name" value="LRR_FXL15/At3g58940/PEG3-like"/>
</dbReference>
<accession>A0A7I8J3S8</accession>
<dbReference type="InterPro" id="IPR006553">
    <property type="entry name" value="Leu-rich_rpt_Cys-con_subtyp"/>
</dbReference>
<gene>
    <name evidence="2" type="ORF">SI7747_09011053</name>
</gene>
<protein>
    <recommendedName>
        <fullName evidence="1">F-box domain-containing protein</fullName>
    </recommendedName>
</protein>
<feature type="domain" description="F-box" evidence="1">
    <location>
        <begin position="160"/>
        <end position="200"/>
    </location>
</feature>
<dbReference type="PANTHER" id="PTHR34709:SF57">
    <property type="entry name" value="F-BOX DOMAIN-CONTAINING PROTEIN"/>
    <property type="match status" value="1"/>
</dbReference>
<dbReference type="SUPFAM" id="SSF52047">
    <property type="entry name" value="RNI-like"/>
    <property type="match status" value="1"/>
</dbReference>
<dbReference type="SMART" id="SM00367">
    <property type="entry name" value="LRR_CC"/>
    <property type="match status" value="13"/>
</dbReference>
<dbReference type="InterPro" id="IPR032675">
    <property type="entry name" value="LRR_dom_sf"/>
</dbReference>
<dbReference type="AlphaFoldDB" id="A0A7I8J3S8"/>
<dbReference type="SUPFAM" id="SSF81383">
    <property type="entry name" value="F-box domain"/>
    <property type="match status" value="1"/>
</dbReference>
<dbReference type="Proteomes" id="UP001189122">
    <property type="component" value="Unassembled WGS sequence"/>
</dbReference>
<evidence type="ECO:0000313" key="3">
    <source>
        <dbReference type="Proteomes" id="UP001189122"/>
    </source>
</evidence>
<dbReference type="EMBL" id="LR743596">
    <property type="protein sequence ID" value="CAA2625282.1"/>
    <property type="molecule type" value="Genomic_DNA"/>
</dbReference>
<dbReference type="SMART" id="SM00256">
    <property type="entry name" value="FBOX"/>
    <property type="match status" value="1"/>
</dbReference>
<dbReference type="Pfam" id="PF24758">
    <property type="entry name" value="LRR_At5g56370"/>
    <property type="match status" value="1"/>
</dbReference>